<gene>
    <name evidence="1" type="ORF">FKE59_04225</name>
</gene>
<comment type="caution">
    <text evidence="1">The sequence shown here is derived from an EMBL/GenBank/DDBJ whole genome shotgun (WGS) entry which is preliminary data.</text>
</comment>
<protein>
    <submittedName>
        <fullName evidence="1">Uncharacterized protein</fullName>
    </submittedName>
</protein>
<accession>A0A6C7Q2P1</accession>
<evidence type="ECO:0000313" key="1">
    <source>
        <dbReference type="EMBL" id="ECL0274206.1"/>
    </source>
</evidence>
<organism evidence="1">
    <name type="scientific">Campylobacter jejuni</name>
    <dbReference type="NCBI Taxonomy" id="197"/>
    <lineage>
        <taxon>Bacteria</taxon>
        <taxon>Pseudomonadati</taxon>
        <taxon>Campylobacterota</taxon>
        <taxon>Epsilonproteobacteria</taxon>
        <taxon>Campylobacterales</taxon>
        <taxon>Campylobacteraceae</taxon>
        <taxon>Campylobacter</taxon>
    </lineage>
</organism>
<feature type="non-terminal residue" evidence="1">
    <location>
        <position position="1"/>
    </location>
</feature>
<sequence>TFSQNTLKCLLKDELISLKDNKLYLINSALILENNHTLYSPHSDFKTQLQNRKDLYNDNEHISYAYKINKIEKISILENGISANFTGSFIPLQAQLVIKLQNEELIYEIKPKFNEQLNQQGLISKNISSFNLQNNKLKICLKRQTKHCLEKRILL</sequence>
<name>A0A6C7Q2P1_CAMJU</name>
<dbReference type="AlphaFoldDB" id="A0A6C7Q2P1"/>
<dbReference type="EMBL" id="AAJENO010000013">
    <property type="protein sequence ID" value="ECL0274206.1"/>
    <property type="molecule type" value="Genomic_DNA"/>
</dbReference>
<proteinExistence type="predicted"/>
<reference evidence="1" key="1">
    <citation type="submission" date="2019-06" db="EMBL/GenBank/DDBJ databases">
        <authorList>
            <consortium name="PulseNet: The National Subtyping Network for Foodborne Disease Surveillance"/>
            <person name="Tarr C.L."/>
            <person name="Trees E."/>
            <person name="Katz L.S."/>
            <person name="Carleton-Romer H.A."/>
            <person name="Stroika S."/>
            <person name="Kucerova Z."/>
            <person name="Roache K.F."/>
            <person name="Sabol A.L."/>
            <person name="Besser J."/>
            <person name="Gerner-Smidt P."/>
        </authorList>
    </citation>
    <scope>NUCLEOTIDE SEQUENCE</scope>
    <source>
        <strain evidence="1">PNUSAC009843</strain>
    </source>
</reference>